<dbReference type="Pfam" id="PF00534">
    <property type="entry name" value="Glycos_transf_1"/>
    <property type="match status" value="1"/>
</dbReference>
<dbReference type="AlphaFoldDB" id="A0A1F5KNI3"/>
<evidence type="ECO:0000313" key="5">
    <source>
        <dbReference type="Proteomes" id="UP000178565"/>
    </source>
</evidence>
<proteinExistence type="predicted"/>
<evidence type="ECO:0000259" key="3">
    <source>
        <dbReference type="Pfam" id="PF13439"/>
    </source>
</evidence>
<dbReference type="InterPro" id="IPR028098">
    <property type="entry name" value="Glyco_trans_4-like_N"/>
</dbReference>
<dbReference type="PANTHER" id="PTHR46401:SF2">
    <property type="entry name" value="GLYCOSYLTRANSFERASE WBBK-RELATED"/>
    <property type="match status" value="1"/>
</dbReference>
<feature type="domain" description="Glycosyl transferase family 1" evidence="2">
    <location>
        <begin position="200"/>
        <end position="350"/>
    </location>
</feature>
<reference evidence="4 5" key="1">
    <citation type="journal article" date="2016" name="Nat. Commun.">
        <title>Thousands of microbial genomes shed light on interconnected biogeochemical processes in an aquifer system.</title>
        <authorList>
            <person name="Anantharaman K."/>
            <person name="Brown C.T."/>
            <person name="Hug L.A."/>
            <person name="Sharon I."/>
            <person name="Castelle C.J."/>
            <person name="Probst A.J."/>
            <person name="Thomas B.C."/>
            <person name="Singh A."/>
            <person name="Wilkins M.J."/>
            <person name="Karaoz U."/>
            <person name="Brodie E.L."/>
            <person name="Williams K.H."/>
            <person name="Hubbard S.S."/>
            <person name="Banfield J.F."/>
        </authorList>
    </citation>
    <scope>NUCLEOTIDE SEQUENCE [LARGE SCALE GENOMIC DNA]</scope>
</reference>
<protein>
    <recommendedName>
        <fullName evidence="6">Glycosyl transferase family 1 domain-containing protein</fullName>
    </recommendedName>
</protein>
<dbReference type="Proteomes" id="UP000178565">
    <property type="component" value="Unassembled WGS sequence"/>
</dbReference>
<sequence length="372" mass="42934">MRIGLDVSVLSDKQKTGIAVYTYSLIDALLKINRKDEFVLFGISTLETFDYLKNLEFKKYPNVKLVINKLPAKLFRTVFILWQKLNWPLIETFIGDVDIFHSFNWFFPPQKNGKKVATVFDMTPTLFPQFHHQRTVQLEKIRLERIRKYADLVISISENSRSDFLKFSPKSNVGVIYPAADQLDLTYSSEKIKKVLKKYNLKRGYFLSVATLEPRKNLKVLLNVYLRGQFDKELVIVGAKGWGDDEIHKLVMTNHQVRMLGYIPDEELPILYRGASCFIYPSFYEGFGLPVLEAMTFSIPTICSNTSSLTEVGGDAVLYIDPKSEESIKEAIGKIENDDNLKKRLIEKGLQQADKFSWRKSAEKLNLLYQQL</sequence>
<feature type="domain" description="Glycosyltransferase subfamily 4-like N-terminal" evidence="3">
    <location>
        <begin position="17"/>
        <end position="181"/>
    </location>
</feature>
<evidence type="ECO:0000256" key="1">
    <source>
        <dbReference type="ARBA" id="ARBA00022679"/>
    </source>
</evidence>
<gene>
    <name evidence="4" type="ORF">A3B45_02240</name>
</gene>
<organism evidence="4 5">
    <name type="scientific">Candidatus Daviesbacteria bacterium RIFCSPLOWO2_01_FULL_39_12</name>
    <dbReference type="NCBI Taxonomy" id="1797785"/>
    <lineage>
        <taxon>Bacteria</taxon>
        <taxon>Candidatus Daviesiibacteriota</taxon>
    </lineage>
</organism>
<dbReference type="Gene3D" id="3.40.50.2000">
    <property type="entry name" value="Glycogen Phosphorylase B"/>
    <property type="match status" value="2"/>
</dbReference>
<dbReference type="CDD" id="cd03809">
    <property type="entry name" value="GT4_MtfB-like"/>
    <property type="match status" value="1"/>
</dbReference>
<dbReference type="SUPFAM" id="SSF53756">
    <property type="entry name" value="UDP-Glycosyltransferase/glycogen phosphorylase"/>
    <property type="match status" value="1"/>
</dbReference>
<dbReference type="EMBL" id="MFDM01000025">
    <property type="protein sequence ID" value="OGE42452.1"/>
    <property type="molecule type" value="Genomic_DNA"/>
</dbReference>
<dbReference type="Pfam" id="PF13439">
    <property type="entry name" value="Glyco_transf_4"/>
    <property type="match status" value="1"/>
</dbReference>
<comment type="caution">
    <text evidence="4">The sequence shown here is derived from an EMBL/GenBank/DDBJ whole genome shotgun (WGS) entry which is preliminary data.</text>
</comment>
<dbReference type="PANTHER" id="PTHR46401">
    <property type="entry name" value="GLYCOSYLTRANSFERASE WBBK-RELATED"/>
    <property type="match status" value="1"/>
</dbReference>
<evidence type="ECO:0000313" key="4">
    <source>
        <dbReference type="EMBL" id="OGE42452.1"/>
    </source>
</evidence>
<accession>A0A1F5KNI3</accession>
<name>A0A1F5KNI3_9BACT</name>
<evidence type="ECO:0000259" key="2">
    <source>
        <dbReference type="Pfam" id="PF00534"/>
    </source>
</evidence>
<dbReference type="FunFam" id="3.40.50.2000:FF:000119">
    <property type="entry name" value="Glycosyl transferase group 1"/>
    <property type="match status" value="1"/>
</dbReference>
<dbReference type="GO" id="GO:0016757">
    <property type="term" value="F:glycosyltransferase activity"/>
    <property type="evidence" value="ECO:0007669"/>
    <property type="project" value="InterPro"/>
</dbReference>
<dbReference type="InterPro" id="IPR001296">
    <property type="entry name" value="Glyco_trans_1"/>
</dbReference>
<evidence type="ECO:0008006" key="6">
    <source>
        <dbReference type="Google" id="ProtNLM"/>
    </source>
</evidence>
<dbReference type="STRING" id="1797785.A3B45_02240"/>
<keyword evidence="1" id="KW-0808">Transferase</keyword>